<proteinExistence type="predicted"/>
<accession>A0ABW3YF15</accession>
<name>A0ABW3YF15_9ACTN</name>
<organism evidence="2 3">
    <name type="scientific">Micromonospora sonneratiae</name>
    <dbReference type="NCBI Taxonomy" id="1184706"/>
    <lineage>
        <taxon>Bacteria</taxon>
        <taxon>Bacillati</taxon>
        <taxon>Actinomycetota</taxon>
        <taxon>Actinomycetes</taxon>
        <taxon>Micromonosporales</taxon>
        <taxon>Micromonosporaceae</taxon>
        <taxon>Micromonospora</taxon>
    </lineage>
</organism>
<evidence type="ECO:0000256" key="1">
    <source>
        <dbReference type="SAM" id="MobiDB-lite"/>
    </source>
</evidence>
<reference evidence="3" key="1">
    <citation type="journal article" date="2019" name="Int. J. Syst. Evol. Microbiol.">
        <title>The Global Catalogue of Microorganisms (GCM) 10K type strain sequencing project: providing services to taxonomists for standard genome sequencing and annotation.</title>
        <authorList>
            <consortium name="The Broad Institute Genomics Platform"/>
            <consortium name="The Broad Institute Genome Sequencing Center for Infectious Disease"/>
            <person name="Wu L."/>
            <person name="Ma J."/>
        </authorList>
    </citation>
    <scope>NUCLEOTIDE SEQUENCE [LARGE SCALE GENOMIC DNA]</scope>
    <source>
        <strain evidence="3">JCM 31037</strain>
    </source>
</reference>
<dbReference type="RefSeq" id="WP_377571930.1">
    <property type="nucleotide sequence ID" value="NZ_JBHTMP010000024.1"/>
</dbReference>
<dbReference type="Proteomes" id="UP001597260">
    <property type="component" value="Unassembled WGS sequence"/>
</dbReference>
<gene>
    <name evidence="2" type="ORF">ACFQ4H_16875</name>
</gene>
<comment type="caution">
    <text evidence="2">The sequence shown here is derived from an EMBL/GenBank/DDBJ whole genome shotgun (WGS) entry which is preliminary data.</text>
</comment>
<evidence type="ECO:0000313" key="2">
    <source>
        <dbReference type="EMBL" id="MFD1322774.1"/>
    </source>
</evidence>
<evidence type="ECO:0000313" key="3">
    <source>
        <dbReference type="Proteomes" id="UP001597260"/>
    </source>
</evidence>
<feature type="region of interest" description="Disordered" evidence="1">
    <location>
        <begin position="1"/>
        <end position="22"/>
    </location>
</feature>
<protein>
    <recommendedName>
        <fullName evidence="4">TIGR04255 family protein</fullName>
    </recommendedName>
</protein>
<sequence length="275" mass="29766">MTTLRDGQGGHDDQRTGSDVVRRSGGAATLSAATLSAATVSQALLDYYLIHPQRPYGDQPTQPEGLLVEEFVLDEDHTAVLLNSAGWAVSDRRWQSASAFSRGVRVDADLRGRVVVASRPEAEAVYGRLGGGELPDEDVLRSYFRDGQPLATSAPLRLGPGQVTPGFHETRVHRILFANGPGGQGLVNLRVTWQMTVADDAADPRTRVIGTAYRRVGADAFSWDLRRISLGSAWCLDVTANLASGCDDTIGPLLRELTAEMRRQGLIPVTIERFS</sequence>
<keyword evidence="3" id="KW-1185">Reference proteome</keyword>
<feature type="compositionally biased region" description="Basic and acidic residues" evidence="1">
    <location>
        <begin position="8"/>
        <end position="22"/>
    </location>
</feature>
<dbReference type="EMBL" id="JBHTMP010000024">
    <property type="protein sequence ID" value="MFD1322774.1"/>
    <property type="molecule type" value="Genomic_DNA"/>
</dbReference>
<evidence type="ECO:0008006" key="4">
    <source>
        <dbReference type="Google" id="ProtNLM"/>
    </source>
</evidence>